<dbReference type="GO" id="GO:0004888">
    <property type="term" value="F:transmembrane signaling receptor activity"/>
    <property type="evidence" value="ECO:0007669"/>
    <property type="project" value="InterPro"/>
</dbReference>
<feature type="domain" description="Methyl-accepting transducer" evidence="6">
    <location>
        <begin position="276"/>
        <end position="541"/>
    </location>
</feature>
<feature type="transmembrane region" description="Helical" evidence="5">
    <location>
        <begin position="188"/>
        <end position="212"/>
    </location>
</feature>
<dbReference type="AlphaFoldDB" id="A0A7X9XMK9"/>
<evidence type="ECO:0000256" key="5">
    <source>
        <dbReference type="SAM" id="Phobius"/>
    </source>
</evidence>
<proteinExistence type="inferred from homology"/>
<dbReference type="Proteomes" id="UP000587880">
    <property type="component" value="Unassembled WGS sequence"/>
</dbReference>
<dbReference type="GO" id="GO:0016020">
    <property type="term" value="C:membrane"/>
    <property type="evidence" value="ECO:0007669"/>
    <property type="project" value="InterPro"/>
</dbReference>
<evidence type="ECO:0000256" key="2">
    <source>
        <dbReference type="ARBA" id="ARBA00029447"/>
    </source>
</evidence>
<evidence type="ECO:0000259" key="7">
    <source>
        <dbReference type="PROSITE" id="PS50885"/>
    </source>
</evidence>
<comment type="similarity">
    <text evidence="2">Belongs to the methyl-accepting chemotaxis (MCP) protein family.</text>
</comment>
<dbReference type="PRINTS" id="PR00260">
    <property type="entry name" value="CHEMTRNSDUCR"/>
</dbReference>
<protein>
    <submittedName>
        <fullName evidence="8">Methyl-accepting chemotaxis protein</fullName>
    </submittedName>
</protein>
<dbReference type="InterPro" id="IPR004090">
    <property type="entry name" value="Chemotax_Me-accpt_rcpt"/>
</dbReference>
<gene>
    <name evidence="8" type="ORF">HF849_01160</name>
</gene>
<evidence type="ECO:0000256" key="1">
    <source>
        <dbReference type="ARBA" id="ARBA00023224"/>
    </source>
</evidence>
<accession>A0A7X9XMK9</accession>
<dbReference type="SUPFAM" id="SSF58104">
    <property type="entry name" value="Methyl-accepting chemotaxis protein (MCP) signaling domain"/>
    <property type="match status" value="1"/>
</dbReference>
<dbReference type="PROSITE" id="PS50885">
    <property type="entry name" value="HAMP"/>
    <property type="match status" value="1"/>
</dbReference>
<dbReference type="CDD" id="cd06225">
    <property type="entry name" value="HAMP"/>
    <property type="match status" value="1"/>
</dbReference>
<dbReference type="PROSITE" id="PS50111">
    <property type="entry name" value="CHEMOTAXIS_TRANSDUC_2"/>
    <property type="match status" value="1"/>
</dbReference>
<name>A0A7X9XMK9_CLOBE</name>
<keyword evidence="5" id="KW-0472">Membrane</keyword>
<dbReference type="Gene3D" id="1.10.287.950">
    <property type="entry name" value="Methyl-accepting chemotaxis protein"/>
    <property type="match status" value="1"/>
</dbReference>
<dbReference type="Pfam" id="PF00672">
    <property type="entry name" value="HAMP"/>
    <property type="match status" value="1"/>
</dbReference>
<keyword evidence="5" id="KW-1133">Transmembrane helix</keyword>
<organism evidence="8 9">
    <name type="scientific">Clostridium beijerinckii</name>
    <name type="common">Clostridium MP</name>
    <dbReference type="NCBI Taxonomy" id="1520"/>
    <lineage>
        <taxon>Bacteria</taxon>
        <taxon>Bacillati</taxon>
        <taxon>Bacillota</taxon>
        <taxon>Clostridia</taxon>
        <taxon>Eubacteriales</taxon>
        <taxon>Clostridiaceae</taxon>
        <taxon>Clostridium</taxon>
    </lineage>
</organism>
<evidence type="ECO:0000313" key="8">
    <source>
        <dbReference type="EMBL" id="NMF03364.1"/>
    </source>
</evidence>
<comment type="caution">
    <text evidence="8">The sequence shown here is derived from an EMBL/GenBank/DDBJ whole genome shotgun (WGS) entry which is preliminary data.</text>
</comment>
<keyword evidence="4" id="KW-0175">Coiled coil</keyword>
<dbReference type="Pfam" id="PF12729">
    <property type="entry name" value="4HB_MCP_1"/>
    <property type="match status" value="1"/>
</dbReference>
<dbReference type="Pfam" id="PF00015">
    <property type="entry name" value="MCPsignal"/>
    <property type="match status" value="1"/>
</dbReference>
<dbReference type="InterPro" id="IPR003660">
    <property type="entry name" value="HAMP_dom"/>
</dbReference>
<dbReference type="PANTHER" id="PTHR32089:SF112">
    <property type="entry name" value="LYSOZYME-LIKE PROTEIN-RELATED"/>
    <property type="match status" value="1"/>
</dbReference>
<feature type="transmembrane region" description="Helical" evidence="5">
    <location>
        <begin position="9"/>
        <end position="29"/>
    </location>
</feature>
<dbReference type="GO" id="GO:0007165">
    <property type="term" value="P:signal transduction"/>
    <property type="evidence" value="ECO:0007669"/>
    <property type="project" value="UniProtKB-KW"/>
</dbReference>
<dbReference type="Gene3D" id="1.10.8.500">
    <property type="entry name" value="HAMP domain in histidine kinase"/>
    <property type="match status" value="1"/>
</dbReference>
<feature type="domain" description="HAMP" evidence="7">
    <location>
        <begin position="210"/>
        <end position="264"/>
    </location>
</feature>
<dbReference type="EMBL" id="JABAGD010000001">
    <property type="protein sequence ID" value="NMF03364.1"/>
    <property type="molecule type" value="Genomic_DNA"/>
</dbReference>
<dbReference type="InterPro" id="IPR024478">
    <property type="entry name" value="HlyB_4HB_MCP"/>
</dbReference>
<feature type="coiled-coil region" evidence="4">
    <location>
        <begin position="83"/>
        <end position="110"/>
    </location>
</feature>
<sequence>MKLNIKTKLTFIFIILISVITCIGVYSLSTLGKINDQFSTISKKNFPALECAQAISAEVLRIRKLQYEYIIFSSSPDEAKNVEDRLQTSFDNIQSKLDEYERLYADSKDKQTINEIRSNQKASMSSVQTVISASKNGNNTLATSVIKGDSGDAYNSLKDNVATLVENNKNKSELSTQTADNFYVYSKYTLIGIIAISFIFVLITSISTIISITKPINKLKKELVSLAENGGDLTQEIKIKSKDEMGDLAFSINKFLSSLHNIMLEADANTHYTIKNVDEINHTLNTLSNQVEDVLSYTREISNEMDNTAASVEEINASTIEVNNAIESAAKKAEEGVYTAKEINKRTENLTSAISTSQRNAVDIYSSTKLKLEKSIADSQIVLKINELSDSILEISSQTNLLALNAAIEAARAGEAGKGFSVVADEIRRLAEESNNKVEEIQKITDSVILAVKNLSTGTSEVLSFIDTKVIADYESLVATGNNYNNDATAVGSLANEFNSTSQELSIFINNMLDAITEITLATTKGAEGSNEINEKVTTIVNNTRDVINKANLAKESSNKLLSTVSKFKI</sequence>
<evidence type="ECO:0000256" key="4">
    <source>
        <dbReference type="SAM" id="Coils"/>
    </source>
</evidence>
<dbReference type="PANTHER" id="PTHR32089">
    <property type="entry name" value="METHYL-ACCEPTING CHEMOTAXIS PROTEIN MCPB"/>
    <property type="match status" value="1"/>
</dbReference>
<dbReference type="InterPro" id="IPR004089">
    <property type="entry name" value="MCPsignal_dom"/>
</dbReference>
<dbReference type="SMART" id="SM00304">
    <property type="entry name" value="HAMP"/>
    <property type="match status" value="1"/>
</dbReference>
<keyword evidence="5" id="KW-0812">Transmembrane</keyword>
<evidence type="ECO:0000256" key="3">
    <source>
        <dbReference type="PROSITE-ProRule" id="PRU00284"/>
    </source>
</evidence>
<evidence type="ECO:0000313" key="9">
    <source>
        <dbReference type="Proteomes" id="UP000587880"/>
    </source>
</evidence>
<dbReference type="RefSeq" id="WP_168980853.1">
    <property type="nucleotide sequence ID" value="NZ_JABAGD010000001.1"/>
</dbReference>
<evidence type="ECO:0000259" key="6">
    <source>
        <dbReference type="PROSITE" id="PS50111"/>
    </source>
</evidence>
<dbReference type="SMART" id="SM00283">
    <property type="entry name" value="MA"/>
    <property type="match status" value="1"/>
</dbReference>
<reference evidence="8 9" key="1">
    <citation type="submission" date="2020-04" db="EMBL/GenBank/DDBJ databases">
        <authorList>
            <person name="Hitch T.C.A."/>
            <person name="Wylensek D."/>
            <person name="Clavel T."/>
        </authorList>
    </citation>
    <scope>NUCLEOTIDE SEQUENCE [LARGE SCALE GENOMIC DNA]</scope>
    <source>
        <strain evidence="8 9">WB01_NA02</strain>
    </source>
</reference>
<keyword evidence="1 3" id="KW-0807">Transducer</keyword>
<dbReference type="GO" id="GO:0006935">
    <property type="term" value="P:chemotaxis"/>
    <property type="evidence" value="ECO:0007669"/>
    <property type="project" value="InterPro"/>
</dbReference>